<keyword evidence="2" id="KW-1185">Reference proteome</keyword>
<dbReference type="InterPro" id="IPR027417">
    <property type="entry name" value="P-loop_NTPase"/>
</dbReference>
<dbReference type="OrthoDB" id="8172at10239"/>
<sequence>MINRRDVLKLRIAENFEAMMDTLECILDPLNPIKAMTVTGASGIGKSYNLIKRLEDAHDRGYCNYHYLNGKCTGLGLYQALYNARELGSVLLMDDVDVFDTEDKLNLLKASLESDDTRIITYMSSSRHLADNGIPTQFEFCGKVIFITNKDLVKISDANSALSPHVDALMTRGVFIDLEIHDNESIMIHIENIMRNTNIVKGLGVPSDGAEQILNFMLKNSANLRKPSLRMPVQLAGLYLQFPEKWEQHAMKVCVKSNKV</sequence>
<reference evidence="1 2" key="1">
    <citation type="journal article" date="2014" name="Virology">
        <title>Supersize me: Cronobacter sakazakii phage GAP32.</title>
        <authorList>
            <person name="Abbasifar R."/>
            <person name="Griffiths M.W."/>
            <person name="Sabour P.M."/>
            <person name="Ackermann H.-W."/>
            <person name="Vandersteegen K."/>
            <person name="Lavigne R."/>
            <person name="Noben J.-P."/>
            <person name="Villa A.A."/>
            <person name="Abbasifar A."/>
            <person name="Nash J.H.E."/>
            <person name="Kropinski A.M."/>
        </authorList>
    </citation>
    <scope>NUCLEOTIDE SEQUENCE [LARGE SCALE GENOMIC DNA]</scope>
    <source>
        <strain evidence="1">GAP-32</strain>
    </source>
</reference>
<protein>
    <submittedName>
        <fullName evidence="1">Uncharacterized protein</fullName>
    </submittedName>
</protein>
<evidence type="ECO:0000313" key="1">
    <source>
        <dbReference type="EMBL" id="AFC21981.1"/>
    </source>
</evidence>
<evidence type="ECO:0000313" key="2">
    <source>
        <dbReference type="Proteomes" id="UP000000457"/>
    </source>
</evidence>
<accession>K4F6S0</accession>
<dbReference type="RefSeq" id="YP_006987636.1">
    <property type="nucleotide sequence ID" value="NC_019401.1"/>
</dbReference>
<dbReference type="EMBL" id="JN882285">
    <property type="protein sequence ID" value="AFC21981.1"/>
    <property type="molecule type" value="Genomic_DNA"/>
</dbReference>
<dbReference type="Proteomes" id="UP000000457">
    <property type="component" value="Segment"/>
</dbReference>
<dbReference type="GeneID" id="13994272"/>
<organism evidence="1 2">
    <name type="scientific">Cronobacter phage vB_CsaM_GAP32</name>
    <dbReference type="NCBI Taxonomy" id="1141136"/>
    <lineage>
        <taxon>Viruses</taxon>
        <taxon>Duplodnaviria</taxon>
        <taxon>Heunggongvirae</taxon>
        <taxon>Uroviricota</taxon>
        <taxon>Caudoviricetes</taxon>
        <taxon>Mimasvirus</taxon>
        <taxon>Mimasvirus GAP32</taxon>
    </lineage>
</organism>
<proteinExistence type="predicted"/>
<dbReference type="KEGG" id="vg:13994272"/>
<name>K4F6S0_9CAUD</name>
<gene>
    <name evidence="1" type="ORF">GAP32_521</name>
</gene>
<dbReference type="SUPFAM" id="SSF52540">
    <property type="entry name" value="P-loop containing nucleoside triphosphate hydrolases"/>
    <property type="match status" value="1"/>
</dbReference>